<organism evidence="1 2">
    <name type="scientific">Hypholoma sublateritium (strain FD-334 SS-4)</name>
    <dbReference type="NCBI Taxonomy" id="945553"/>
    <lineage>
        <taxon>Eukaryota</taxon>
        <taxon>Fungi</taxon>
        <taxon>Dikarya</taxon>
        <taxon>Basidiomycota</taxon>
        <taxon>Agaricomycotina</taxon>
        <taxon>Agaricomycetes</taxon>
        <taxon>Agaricomycetidae</taxon>
        <taxon>Agaricales</taxon>
        <taxon>Agaricineae</taxon>
        <taxon>Strophariaceae</taxon>
        <taxon>Hypholoma</taxon>
    </lineage>
</organism>
<dbReference type="AlphaFoldDB" id="A0A0D2M067"/>
<evidence type="ECO:0000313" key="1">
    <source>
        <dbReference type="EMBL" id="KJA16603.1"/>
    </source>
</evidence>
<dbReference type="EMBL" id="KN817618">
    <property type="protein sequence ID" value="KJA16603.1"/>
    <property type="molecule type" value="Genomic_DNA"/>
</dbReference>
<keyword evidence="2" id="KW-1185">Reference proteome</keyword>
<gene>
    <name evidence="1" type="ORF">HYPSUDRAFT_287214</name>
</gene>
<name>A0A0D2M067_HYPSF</name>
<evidence type="ECO:0000313" key="2">
    <source>
        <dbReference type="Proteomes" id="UP000054270"/>
    </source>
</evidence>
<protein>
    <submittedName>
        <fullName evidence="1">Uncharacterized protein</fullName>
    </submittedName>
</protein>
<sequence length="157" mass="17972">MRLQSRLATVRTGHVLRASSRLRTHAEREARAALLTRPLPASTIVRGRCACVNEHPERAWLLRIGGRPGPRWRWYAEVQRLKHMRTRAHGREPREPRRVGPAQVRTGLRLLPVGLGMIDIQYAPCDHDPTFACPIGGSVTDQTPSRLFFRWRPHRGL</sequence>
<reference evidence="2" key="1">
    <citation type="submission" date="2014-04" db="EMBL/GenBank/DDBJ databases">
        <title>Evolutionary Origins and Diversification of the Mycorrhizal Mutualists.</title>
        <authorList>
            <consortium name="DOE Joint Genome Institute"/>
            <consortium name="Mycorrhizal Genomics Consortium"/>
            <person name="Kohler A."/>
            <person name="Kuo A."/>
            <person name="Nagy L.G."/>
            <person name="Floudas D."/>
            <person name="Copeland A."/>
            <person name="Barry K.W."/>
            <person name="Cichocki N."/>
            <person name="Veneault-Fourrey C."/>
            <person name="LaButti K."/>
            <person name="Lindquist E.A."/>
            <person name="Lipzen A."/>
            <person name="Lundell T."/>
            <person name="Morin E."/>
            <person name="Murat C."/>
            <person name="Riley R."/>
            <person name="Ohm R."/>
            <person name="Sun H."/>
            <person name="Tunlid A."/>
            <person name="Henrissat B."/>
            <person name="Grigoriev I.V."/>
            <person name="Hibbett D.S."/>
            <person name="Martin F."/>
        </authorList>
    </citation>
    <scope>NUCLEOTIDE SEQUENCE [LARGE SCALE GENOMIC DNA]</scope>
    <source>
        <strain evidence="2">FD-334 SS-4</strain>
    </source>
</reference>
<dbReference type="Proteomes" id="UP000054270">
    <property type="component" value="Unassembled WGS sequence"/>
</dbReference>
<proteinExistence type="predicted"/>
<accession>A0A0D2M067</accession>